<proteinExistence type="predicted"/>
<dbReference type="KEGG" id="nph:NP_1556A"/>
<dbReference type="HOGENOM" id="CLU_206272_0_0_2"/>
<dbReference type="AlphaFoldDB" id="A0A1U7EV44"/>
<dbReference type="GeneID" id="41345079"/>
<evidence type="ECO:0000313" key="2">
    <source>
        <dbReference type="Proteomes" id="UP000002698"/>
    </source>
</evidence>
<reference evidence="1 2" key="1">
    <citation type="journal article" date="2005" name="Genome Res.">
        <title>Living with two extremes: conclusions from the genome sequence of Natronomonas pharaonis.</title>
        <authorList>
            <person name="Falb M."/>
            <person name="Pfeiffer F."/>
            <person name="Palm P."/>
            <person name="Rodewald K."/>
            <person name="Hickmann V."/>
            <person name="Tittor J."/>
            <person name="Oesterhelt D."/>
        </authorList>
    </citation>
    <scope>NUCLEOTIDE SEQUENCE [LARGE SCALE GENOMIC DNA]</scope>
    <source>
        <strain evidence="2">ATCC 35678 / DSM 2160 / CIP 103997 / JCM 8858 / NBRC 14720 / NCIMB 2260 / Gabara</strain>
    </source>
</reference>
<sequence>MSEYIFSCPGCGQEIEVNGSMREAILSSGCPVCTTGVEKAAFESTSEATR</sequence>
<dbReference type="OrthoDB" id="284396at2157"/>
<dbReference type="EMBL" id="CR936257">
    <property type="protein sequence ID" value="CAI48869.1"/>
    <property type="molecule type" value="Genomic_DNA"/>
</dbReference>
<dbReference type="EnsemblBacteria" id="CAI48869">
    <property type="protein sequence ID" value="CAI48869"/>
    <property type="gene ID" value="NP_1556A"/>
</dbReference>
<dbReference type="Pfam" id="PF24441">
    <property type="entry name" value="DUF7560"/>
    <property type="match status" value="1"/>
</dbReference>
<accession>A0A1U7EV44</accession>
<organism evidence="1 2">
    <name type="scientific">Natronomonas pharaonis (strain ATCC 35678 / DSM 2160 / CIP 103997 / JCM 8858 / NBRC 14720 / NCIMB 2260 / Gabara)</name>
    <name type="common">Halobacterium pharaonis</name>
    <dbReference type="NCBI Taxonomy" id="348780"/>
    <lineage>
        <taxon>Archaea</taxon>
        <taxon>Methanobacteriati</taxon>
        <taxon>Methanobacteriota</taxon>
        <taxon>Stenosarchaea group</taxon>
        <taxon>Halobacteria</taxon>
        <taxon>Halobacteriales</taxon>
        <taxon>Natronomonadaceae</taxon>
        <taxon>Natronomonas</taxon>
    </lineage>
</organism>
<dbReference type="RefSeq" id="WP_011322503.1">
    <property type="nucleotide sequence ID" value="NC_007426.1"/>
</dbReference>
<gene>
    <name evidence="1" type="ordered locus">NP_1556A</name>
</gene>
<dbReference type="eggNOG" id="arCOG06412">
    <property type="taxonomic scope" value="Archaea"/>
</dbReference>
<evidence type="ECO:0000313" key="1">
    <source>
        <dbReference type="EMBL" id="CAI48869.1"/>
    </source>
</evidence>
<dbReference type="STRING" id="348780.NP_1556A"/>
<name>A0A1U7EV44_NATPD</name>
<keyword evidence="2" id="KW-1185">Reference proteome</keyword>
<dbReference type="InterPro" id="IPR055982">
    <property type="entry name" value="DUF7560"/>
</dbReference>
<protein>
    <submittedName>
        <fullName evidence="1">Small CPxCG-related zinc finger protein</fullName>
    </submittedName>
</protein>
<dbReference type="Proteomes" id="UP000002698">
    <property type="component" value="Chromosome"/>
</dbReference>